<dbReference type="InterPro" id="IPR050723">
    <property type="entry name" value="CFA/CMAS"/>
</dbReference>
<sequence>MPKNASPQRFDAERAAAYDDRIRRLAPGYDLLQSTVASVLAARLPDDAHLLVVGAGTGAEIVTMGRNVSRWQFTAVDPSPDMLDRCRSRVAEAGLAPRVEYVCDRIEDASFPRRFDAATSLLVAHFIDGDAAKQRYFHALAEWLRPDAPLVWADLYRPTSDEAYRALWAAWREQTGARMEADAATRAFERIDEGISFVRPATLHQIVADAGLPPPVPLYQHLLWGAWMSTAA</sequence>
<name>A0A9X2Q660_9BACT</name>
<comment type="caution">
    <text evidence="2">The sequence shown here is derived from an EMBL/GenBank/DDBJ whole genome shotgun (WGS) entry which is preliminary data.</text>
</comment>
<dbReference type="PANTHER" id="PTHR43667">
    <property type="entry name" value="CYCLOPROPANE-FATTY-ACYL-PHOSPHOLIPID SYNTHASE"/>
    <property type="match status" value="1"/>
</dbReference>
<keyword evidence="2" id="KW-0808">Transferase</keyword>
<accession>A0A9X2Q660</accession>
<dbReference type="InterPro" id="IPR029063">
    <property type="entry name" value="SAM-dependent_MTases_sf"/>
</dbReference>
<dbReference type="RefSeq" id="WP_259079913.1">
    <property type="nucleotide sequence ID" value="NZ_JANUAU010000003.1"/>
</dbReference>
<gene>
    <name evidence="2" type="ORF">GGP71_001367</name>
</gene>
<dbReference type="SUPFAM" id="SSF53335">
    <property type="entry name" value="S-adenosyl-L-methionine-dependent methyltransferases"/>
    <property type="match status" value="1"/>
</dbReference>
<dbReference type="Proteomes" id="UP001155027">
    <property type="component" value="Unassembled WGS sequence"/>
</dbReference>
<feature type="domain" description="Methyltransferase" evidence="1">
    <location>
        <begin position="51"/>
        <end position="147"/>
    </location>
</feature>
<reference evidence="2" key="1">
    <citation type="submission" date="2022-08" db="EMBL/GenBank/DDBJ databases">
        <title>Genomic Encyclopedia of Type Strains, Phase V (KMG-V): Genome sequencing to study the core and pangenomes of soil and plant-associated prokaryotes.</title>
        <authorList>
            <person name="Whitman W."/>
        </authorList>
    </citation>
    <scope>NUCLEOTIDE SEQUENCE</scope>
    <source>
        <strain evidence="2">0</strain>
    </source>
</reference>
<dbReference type="EMBL" id="JANUAU010000003">
    <property type="protein sequence ID" value="MCS3677451.1"/>
    <property type="molecule type" value="Genomic_DNA"/>
</dbReference>
<evidence type="ECO:0000313" key="2">
    <source>
        <dbReference type="EMBL" id="MCS3677451.1"/>
    </source>
</evidence>
<evidence type="ECO:0000313" key="3">
    <source>
        <dbReference type="Proteomes" id="UP001155027"/>
    </source>
</evidence>
<dbReference type="EC" id="2.1.1.-" evidence="2"/>
<dbReference type="Gene3D" id="3.40.50.150">
    <property type="entry name" value="Vaccinia Virus protein VP39"/>
    <property type="match status" value="1"/>
</dbReference>
<dbReference type="CDD" id="cd02440">
    <property type="entry name" value="AdoMet_MTases"/>
    <property type="match status" value="1"/>
</dbReference>
<proteinExistence type="predicted"/>
<dbReference type="GO" id="GO:0032259">
    <property type="term" value="P:methylation"/>
    <property type="evidence" value="ECO:0007669"/>
    <property type="project" value="UniProtKB-KW"/>
</dbReference>
<evidence type="ECO:0000259" key="1">
    <source>
        <dbReference type="Pfam" id="PF13649"/>
    </source>
</evidence>
<protein>
    <submittedName>
        <fullName evidence="2">tRNA (Cmo5U34)-methyltransferase</fullName>
        <ecNumber evidence="2">2.1.1.-</ecNumber>
    </submittedName>
</protein>
<organism evidence="2 3">
    <name type="scientific">Salinibacter ruber</name>
    <dbReference type="NCBI Taxonomy" id="146919"/>
    <lineage>
        <taxon>Bacteria</taxon>
        <taxon>Pseudomonadati</taxon>
        <taxon>Rhodothermota</taxon>
        <taxon>Rhodothermia</taxon>
        <taxon>Rhodothermales</taxon>
        <taxon>Salinibacteraceae</taxon>
        <taxon>Salinibacter</taxon>
    </lineage>
</organism>
<dbReference type="AlphaFoldDB" id="A0A9X2Q660"/>
<dbReference type="GO" id="GO:0008168">
    <property type="term" value="F:methyltransferase activity"/>
    <property type="evidence" value="ECO:0007669"/>
    <property type="project" value="UniProtKB-KW"/>
</dbReference>
<keyword evidence="2" id="KW-0489">Methyltransferase</keyword>
<dbReference type="PANTHER" id="PTHR43667:SF2">
    <property type="entry name" value="FATTY ACID C-METHYL TRANSFERASE"/>
    <property type="match status" value="1"/>
</dbReference>
<dbReference type="InterPro" id="IPR041698">
    <property type="entry name" value="Methyltransf_25"/>
</dbReference>
<dbReference type="Pfam" id="PF13649">
    <property type="entry name" value="Methyltransf_25"/>
    <property type="match status" value="1"/>
</dbReference>